<gene>
    <name evidence="1" type="ORF">E2C01_002700</name>
</gene>
<comment type="caution">
    <text evidence="1">The sequence shown here is derived from an EMBL/GenBank/DDBJ whole genome shotgun (WGS) entry which is preliminary data.</text>
</comment>
<sequence length="102" mass="11862">MPHLIQQAFNANIRHQPKKQTHHAKSVMAQLVHSLTWLLWVRCISRKLGNLNQLTNIKKEKKGAVYVMKMLSSVWQRKGGGGPVCCKSDLERYKRIWRTNVL</sequence>
<evidence type="ECO:0000313" key="1">
    <source>
        <dbReference type="EMBL" id="MPC10074.1"/>
    </source>
</evidence>
<dbReference type="AlphaFoldDB" id="A0A5B7CMV6"/>
<dbReference type="EMBL" id="VSRR010000099">
    <property type="protein sequence ID" value="MPC10074.1"/>
    <property type="molecule type" value="Genomic_DNA"/>
</dbReference>
<accession>A0A5B7CMV6</accession>
<keyword evidence="2" id="KW-1185">Reference proteome</keyword>
<dbReference type="Proteomes" id="UP000324222">
    <property type="component" value="Unassembled WGS sequence"/>
</dbReference>
<organism evidence="1 2">
    <name type="scientific">Portunus trituberculatus</name>
    <name type="common">Swimming crab</name>
    <name type="synonym">Neptunus trituberculatus</name>
    <dbReference type="NCBI Taxonomy" id="210409"/>
    <lineage>
        <taxon>Eukaryota</taxon>
        <taxon>Metazoa</taxon>
        <taxon>Ecdysozoa</taxon>
        <taxon>Arthropoda</taxon>
        <taxon>Crustacea</taxon>
        <taxon>Multicrustacea</taxon>
        <taxon>Malacostraca</taxon>
        <taxon>Eumalacostraca</taxon>
        <taxon>Eucarida</taxon>
        <taxon>Decapoda</taxon>
        <taxon>Pleocyemata</taxon>
        <taxon>Brachyura</taxon>
        <taxon>Eubrachyura</taxon>
        <taxon>Portunoidea</taxon>
        <taxon>Portunidae</taxon>
        <taxon>Portuninae</taxon>
        <taxon>Portunus</taxon>
    </lineage>
</organism>
<name>A0A5B7CMV6_PORTR</name>
<proteinExistence type="predicted"/>
<reference evidence="1 2" key="1">
    <citation type="submission" date="2019-05" db="EMBL/GenBank/DDBJ databases">
        <title>Another draft genome of Portunus trituberculatus and its Hox gene families provides insights of decapod evolution.</title>
        <authorList>
            <person name="Jeong J.-H."/>
            <person name="Song I."/>
            <person name="Kim S."/>
            <person name="Choi T."/>
            <person name="Kim D."/>
            <person name="Ryu S."/>
            <person name="Kim W."/>
        </authorList>
    </citation>
    <scope>NUCLEOTIDE SEQUENCE [LARGE SCALE GENOMIC DNA]</scope>
    <source>
        <tissue evidence="1">Muscle</tissue>
    </source>
</reference>
<evidence type="ECO:0000313" key="2">
    <source>
        <dbReference type="Proteomes" id="UP000324222"/>
    </source>
</evidence>
<protein>
    <submittedName>
        <fullName evidence="1">Uncharacterized protein</fullName>
    </submittedName>
</protein>